<evidence type="ECO:0000256" key="3">
    <source>
        <dbReference type="ARBA" id="ARBA00022448"/>
    </source>
</evidence>
<feature type="transmembrane region" description="Helical" evidence="8">
    <location>
        <begin position="21"/>
        <end position="41"/>
    </location>
</feature>
<feature type="transmembrane region" description="Helical" evidence="8">
    <location>
        <begin position="122"/>
        <end position="142"/>
    </location>
</feature>
<evidence type="ECO:0000256" key="8">
    <source>
        <dbReference type="SAM" id="Phobius"/>
    </source>
</evidence>
<evidence type="ECO:0000256" key="1">
    <source>
        <dbReference type="ARBA" id="ARBA00004141"/>
    </source>
</evidence>
<keyword evidence="4 8" id="KW-0812">Transmembrane</keyword>
<keyword evidence="6" id="KW-0406">Ion transport</keyword>
<organism evidence="11 12">
    <name type="scientific">Mumia flava</name>
    <dbReference type="NCBI Taxonomy" id="1348852"/>
    <lineage>
        <taxon>Bacteria</taxon>
        <taxon>Bacillati</taxon>
        <taxon>Actinomycetota</taxon>
        <taxon>Actinomycetes</taxon>
        <taxon>Propionibacteriales</taxon>
        <taxon>Nocardioidaceae</taxon>
        <taxon>Mumia</taxon>
    </lineage>
</organism>
<dbReference type="SUPFAM" id="SSF160240">
    <property type="entry name" value="Cation efflux protein cytoplasmic domain-like"/>
    <property type="match status" value="1"/>
</dbReference>
<comment type="caution">
    <text evidence="11">The sequence shown here is derived from an EMBL/GenBank/DDBJ whole genome shotgun (WGS) entry which is preliminary data.</text>
</comment>
<dbReference type="Gene3D" id="3.30.70.1350">
    <property type="entry name" value="Cation efflux protein, cytoplasmic domain"/>
    <property type="match status" value="1"/>
</dbReference>
<dbReference type="InterPro" id="IPR050681">
    <property type="entry name" value="CDF/SLC30A"/>
</dbReference>
<evidence type="ECO:0000256" key="7">
    <source>
        <dbReference type="ARBA" id="ARBA00023136"/>
    </source>
</evidence>
<keyword evidence="12" id="KW-1185">Reference proteome</keyword>
<dbReference type="InterPro" id="IPR058533">
    <property type="entry name" value="Cation_efflux_TM"/>
</dbReference>
<dbReference type="GO" id="GO:0005385">
    <property type="term" value="F:zinc ion transmembrane transporter activity"/>
    <property type="evidence" value="ECO:0007669"/>
    <property type="project" value="TreeGrafter"/>
</dbReference>
<evidence type="ECO:0000259" key="9">
    <source>
        <dbReference type="Pfam" id="PF01545"/>
    </source>
</evidence>
<dbReference type="Proteomes" id="UP000230842">
    <property type="component" value="Unassembled WGS sequence"/>
</dbReference>
<feature type="transmembrane region" description="Helical" evidence="8">
    <location>
        <begin position="190"/>
        <end position="208"/>
    </location>
</feature>
<dbReference type="SUPFAM" id="SSF161111">
    <property type="entry name" value="Cation efflux protein transmembrane domain-like"/>
    <property type="match status" value="1"/>
</dbReference>
<name>A0A2M9BK33_9ACTN</name>
<dbReference type="PANTHER" id="PTHR11562">
    <property type="entry name" value="CATION EFFLUX PROTEIN/ ZINC TRANSPORTER"/>
    <property type="match status" value="1"/>
</dbReference>
<dbReference type="InterPro" id="IPR002524">
    <property type="entry name" value="Cation_efflux"/>
</dbReference>
<keyword evidence="3" id="KW-0813">Transport</keyword>
<evidence type="ECO:0000313" key="11">
    <source>
        <dbReference type="EMBL" id="PJJ58313.1"/>
    </source>
</evidence>
<dbReference type="EMBL" id="PGEZ01000001">
    <property type="protein sequence ID" value="PJJ58313.1"/>
    <property type="molecule type" value="Genomic_DNA"/>
</dbReference>
<evidence type="ECO:0000259" key="10">
    <source>
        <dbReference type="Pfam" id="PF16916"/>
    </source>
</evidence>
<proteinExistence type="inferred from homology"/>
<evidence type="ECO:0000256" key="4">
    <source>
        <dbReference type="ARBA" id="ARBA00022692"/>
    </source>
</evidence>
<keyword evidence="5 8" id="KW-1133">Transmembrane helix</keyword>
<dbReference type="PANTHER" id="PTHR11562:SF17">
    <property type="entry name" value="RE54080P-RELATED"/>
    <property type="match status" value="1"/>
</dbReference>
<reference evidence="11 12" key="1">
    <citation type="submission" date="2017-11" db="EMBL/GenBank/DDBJ databases">
        <title>Genomic Encyclopedia of Archaeal and Bacterial Type Strains, Phase II (KMG-II): From Individual Species to Whole Genera.</title>
        <authorList>
            <person name="Goeker M."/>
        </authorList>
    </citation>
    <scope>NUCLEOTIDE SEQUENCE [LARGE SCALE GENOMIC DNA]</scope>
    <source>
        <strain evidence="11 12">DSM 27763</strain>
    </source>
</reference>
<dbReference type="AlphaFoldDB" id="A0A2M9BK33"/>
<comment type="subcellular location">
    <subcellularLocation>
        <location evidence="1">Membrane</location>
        <topology evidence="1">Multi-pass membrane protein</topology>
    </subcellularLocation>
</comment>
<accession>A0A2M9BK33</accession>
<dbReference type="InterPro" id="IPR027469">
    <property type="entry name" value="Cation_efflux_TMD_sf"/>
</dbReference>
<dbReference type="GO" id="GO:0005886">
    <property type="term" value="C:plasma membrane"/>
    <property type="evidence" value="ECO:0007669"/>
    <property type="project" value="TreeGrafter"/>
</dbReference>
<evidence type="ECO:0000256" key="6">
    <source>
        <dbReference type="ARBA" id="ARBA00023065"/>
    </source>
</evidence>
<evidence type="ECO:0000256" key="2">
    <source>
        <dbReference type="ARBA" id="ARBA00008873"/>
    </source>
</evidence>
<dbReference type="Gene3D" id="1.20.1510.10">
    <property type="entry name" value="Cation efflux protein transmembrane domain"/>
    <property type="match status" value="1"/>
</dbReference>
<sequence length="306" mass="32288">MARVGHDHAHGTRSAAQRPRLALVLALTVTVLLVEVVAAWFSGSLALLADAGHMLSDTFGLAMALVAVTVAQRPSTDRRSFGYHRTEILAAGLNGLVLLGLCAWIVYQAVDRLGDAPHLDSPVMLAAGALGLVANVVGLLVLRAGAKESLNVKGAYLEVVGDTLGSVAVIVAAGVIWATGWYAADPVASLLIAALILPRAISLLREVVDVLLESTPSHVDLDDLRRHVLEVEGVVDVHDLHVWTITSGMPVMSAHVVVDDAVLASDGGHGVLDSLRGCLADHFDVAHSTFQLEPAEHARTERHTHH</sequence>
<feature type="transmembrane region" description="Helical" evidence="8">
    <location>
        <begin position="163"/>
        <end position="184"/>
    </location>
</feature>
<feature type="domain" description="Cation efflux protein transmembrane" evidence="9">
    <location>
        <begin position="23"/>
        <end position="212"/>
    </location>
</feature>
<protein>
    <submittedName>
        <fullName evidence="11">Cobalt-zinc-cadmium efflux system protein</fullName>
    </submittedName>
</protein>
<dbReference type="Pfam" id="PF16916">
    <property type="entry name" value="ZT_dimer"/>
    <property type="match status" value="1"/>
</dbReference>
<evidence type="ECO:0000256" key="5">
    <source>
        <dbReference type="ARBA" id="ARBA00022989"/>
    </source>
</evidence>
<gene>
    <name evidence="11" type="ORF">CLV56_2564</name>
</gene>
<dbReference type="NCBIfam" id="TIGR01297">
    <property type="entry name" value="CDF"/>
    <property type="match status" value="1"/>
</dbReference>
<feature type="domain" description="Cation efflux protein cytoplasmic" evidence="10">
    <location>
        <begin position="216"/>
        <end position="294"/>
    </location>
</feature>
<dbReference type="InterPro" id="IPR036837">
    <property type="entry name" value="Cation_efflux_CTD_sf"/>
</dbReference>
<dbReference type="InterPro" id="IPR027470">
    <property type="entry name" value="Cation_efflux_CTD"/>
</dbReference>
<feature type="transmembrane region" description="Helical" evidence="8">
    <location>
        <begin position="88"/>
        <end position="110"/>
    </location>
</feature>
<dbReference type="Pfam" id="PF01545">
    <property type="entry name" value="Cation_efflux"/>
    <property type="match status" value="1"/>
</dbReference>
<keyword evidence="7 8" id="KW-0472">Membrane</keyword>
<evidence type="ECO:0000313" key="12">
    <source>
        <dbReference type="Proteomes" id="UP000230842"/>
    </source>
</evidence>
<comment type="similarity">
    <text evidence="2">Belongs to the cation diffusion facilitator (CDF) transporter (TC 2.A.4) family. SLC30A subfamily.</text>
</comment>